<dbReference type="GO" id="GO:0007186">
    <property type="term" value="P:G protein-coupled receptor signaling pathway"/>
    <property type="evidence" value="ECO:0007669"/>
    <property type="project" value="InterPro"/>
</dbReference>
<evidence type="ECO:0000259" key="3">
    <source>
        <dbReference type="Pfam" id="PF10192"/>
    </source>
</evidence>
<keyword evidence="1" id="KW-0472">Membrane</keyword>
<feature type="transmembrane region" description="Helical" evidence="1">
    <location>
        <begin position="476"/>
        <end position="495"/>
    </location>
</feature>
<keyword evidence="1" id="KW-1133">Transmembrane helix</keyword>
<dbReference type="EMBL" id="CAICTM010000119">
    <property type="protein sequence ID" value="CAB9501842.1"/>
    <property type="molecule type" value="Genomic_DNA"/>
</dbReference>
<name>A0A9N8DEL5_9STRA</name>
<feature type="transmembrane region" description="Helical" evidence="1">
    <location>
        <begin position="369"/>
        <end position="386"/>
    </location>
</feature>
<dbReference type="GO" id="GO:0019236">
    <property type="term" value="P:response to pheromone"/>
    <property type="evidence" value="ECO:0007669"/>
    <property type="project" value="InterPro"/>
</dbReference>
<feature type="transmembrane region" description="Helical" evidence="1">
    <location>
        <begin position="406"/>
        <end position="425"/>
    </location>
</feature>
<keyword evidence="1" id="KW-0812">Transmembrane</keyword>
<accession>A0A9N8DEL5</accession>
<keyword evidence="5" id="KW-1185">Reference proteome</keyword>
<feature type="domain" description="GPR180/TMEM145 transmembrane" evidence="3">
    <location>
        <begin position="257"/>
        <end position="490"/>
    </location>
</feature>
<feature type="signal peptide" evidence="2">
    <location>
        <begin position="1"/>
        <end position="27"/>
    </location>
</feature>
<protein>
    <submittedName>
        <fullName evidence="4">Whole genome shotgun sequence</fullName>
    </submittedName>
</protein>
<feature type="transmembrane region" description="Helical" evidence="1">
    <location>
        <begin position="240"/>
        <end position="262"/>
    </location>
</feature>
<feature type="transmembrane region" description="Helical" evidence="1">
    <location>
        <begin position="445"/>
        <end position="470"/>
    </location>
</feature>
<dbReference type="PANTHER" id="PTHR23252">
    <property type="entry name" value="INTIMAL THICKNESS RECEPTOR-RELATED"/>
    <property type="match status" value="1"/>
</dbReference>
<dbReference type="InterPro" id="IPR047831">
    <property type="entry name" value="GPR180/TMEM145"/>
</dbReference>
<reference evidence="4" key="1">
    <citation type="submission" date="2020-06" db="EMBL/GenBank/DDBJ databases">
        <authorList>
            <consortium name="Plant Systems Biology data submission"/>
        </authorList>
    </citation>
    <scope>NUCLEOTIDE SEQUENCE</scope>
    <source>
        <strain evidence="4">D6</strain>
    </source>
</reference>
<dbReference type="Proteomes" id="UP001153069">
    <property type="component" value="Unassembled WGS sequence"/>
</dbReference>
<gene>
    <name evidence="4" type="ORF">SEMRO_120_G058360.1</name>
</gene>
<organism evidence="4 5">
    <name type="scientific">Seminavis robusta</name>
    <dbReference type="NCBI Taxonomy" id="568900"/>
    <lineage>
        <taxon>Eukaryota</taxon>
        <taxon>Sar</taxon>
        <taxon>Stramenopiles</taxon>
        <taxon>Ochrophyta</taxon>
        <taxon>Bacillariophyta</taxon>
        <taxon>Bacillariophyceae</taxon>
        <taxon>Bacillariophycidae</taxon>
        <taxon>Naviculales</taxon>
        <taxon>Naviculaceae</taxon>
        <taxon>Seminavis</taxon>
    </lineage>
</organism>
<dbReference type="PANTHER" id="PTHR23252:SF24">
    <property type="entry name" value="TRANSMEMBRANE PROTEIN 145"/>
    <property type="match status" value="1"/>
</dbReference>
<dbReference type="AlphaFoldDB" id="A0A9N8DEL5"/>
<dbReference type="InterPro" id="IPR019336">
    <property type="entry name" value="GPR180/TMEM145_TM"/>
</dbReference>
<keyword evidence="2" id="KW-0732">Signal</keyword>
<sequence length="556" mass="61284">MKDRLLSSVLLLALLLLSSPSFLLVAAKRVSGDFKLSGVNSEKVLGSFAVLPSHGARFSLNLTASNFYESERSLFLRVFNDVAWGRHLTGLTCQEKIRFASNNYNIAFDYIDEKWQLKEPLTHVILSEVQHQKYDPSKMAAHRRRANIGDPGHDHTDVDDAFVNADERDLISKTRTFTAQRPQYWYWSIDDCMLEQFMRDDSVPMIHFELEIVNSLQLIDSIQAPLKVTHLSADEMSLTALHTFTLIVSGLIAAFLLMNAGLQTASKSTSTIHVAVLWVALAATLDAMSSFCEICHLKAYERNGIGSYVLDALAAHLEAVCDSLLMLLILSIGAGWTLPSDAVRYQPSENAVQRAFTDLASPLRSMVQFNLVGMVCGGTIAFQAFLCQWGRTYNDDFESYHDLEHLPGKILMLLRIFLGFVALAVTMRTSLQAKVTQLQSFYRRLAVLGFLWFQSLPFVTWMCNLLVPYYLRHPAVFLWSALLQSSSIVALAFLVTSHSNSSAFAQYSHMTSSGGGSTSSGGGGVPSLAESMGMGSSGGGGGKSTFSFGKTKIAID</sequence>
<feature type="chain" id="PRO_5040374805" evidence="2">
    <location>
        <begin position="28"/>
        <end position="556"/>
    </location>
</feature>
<comment type="caution">
    <text evidence="4">The sequence shown here is derived from an EMBL/GenBank/DDBJ whole genome shotgun (WGS) entry which is preliminary data.</text>
</comment>
<feature type="transmembrane region" description="Helical" evidence="1">
    <location>
        <begin position="312"/>
        <end position="338"/>
    </location>
</feature>
<dbReference type="Pfam" id="PF10192">
    <property type="entry name" value="GPR180-TMEM145_TM"/>
    <property type="match status" value="1"/>
</dbReference>
<feature type="transmembrane region" description="Helical" evidence="1">
    <location>
        <begin position="274"/>
        <end position="300"/>
    </location>
</feature>
<proteinExistence type="predicted"/>
<evidence type="ECO:0000256" key="1">
    <source>
        <dbReference type="SAM" id="Phobius"/>
    </source>
</evidence>
<evidence type="ECO:0000256" key="2">
    <source>
        <dbReference type="SAM" id="SignalP"/>
    </source>
</evidence>
<evidence type="ECO:0000313" key="4">
    <source>
        <dbReference type="EMBL" id="CAB9501842.1"/>
    </source>
</evidence>
<dbReference type="OrthoDB" id="45670at2759"/>
<evidence type="ECO:0000313" key="5">
    <source>
        <dbReference type="Proteomes" id="UP001153069"/>
    </source>
</evidence>